<dbReference type="PANTHER" id="PTHR43065">
    <property type="entry name" value="SENSOR HISTIDINE KINASE"/>
    <property type="match status" value="1"/>
</dbReference>
<dbReference type="SUPFAM" id="SSF47384">
    <property type="entry name" value="Homodimeric domain of signal transducing histidine kinase"/>
    <property type="match status" value="1"/>
</dbReference>
<dbReference type="PRINTS" id="PR00344">
    <property type="entry name" value="BCTRLSENSOR"/>
</dbReference>
<dbReference type="PROSITE" id="PS50109">
    <property type="entry name" value="HIS_KIN"/>
    <property type="match status" value="1"/>
</dbReference>
<dbReference type="RefSeq" id="WP_053399974.1">
    <property type="nucleotide sequence ID" value="NZ_LILC01000002.1"/>
</dbReference>
<dbReference type="Gene3D" id="3.30.450.20">
    <property type="entry name" value="PAS domain"/>
    <property type="match status" value="1"/>
</dbReference>
<keyword evidence="3" id="KW-0597">Phosphoprotein</keyword>
<dbReference type="OrthoDB" id="9815750at2"/>
<dbReference type="InterPro" id="IPR003661">
    <property type="entry name" value="HisK_dim/P_dom"/>
</dbReference>
<dbReference type="STRING" id="284581.AMD01_03440"/>
<keyword evidence="5" id="KW-0547">Nucleotide-binding</keyword>
<keyword evidence="7" id="KW-0067">ATP-binding</keyword>
<evidence type="ECO:0000313" key="11">
    <source>
        <dbReference type="EMBL" id="KOO50801.1"/>
    </source>
</evidence>
<dbReference type="InterPro" id="IPR004358">
    <property type="entry name" value="Sig_transdc_His_kin-like_C"/>
</dbReference>
<dbReference type="Pfam" id="PF08447">
    <property type="entry name" value="PAS_3"/>
    <property type="match status" value="1"/>
</dbReference>
<evidence type="ECO:0000256" key="7">
    <source>
        <dbReference type="ARBA" id="ARBA00022840"/>
    </source>
</evidence>
<dbReference type="PANTHER" id="PTHR43065:SF34">
    <property type="entry name" value="SPORULATION KINASE A"/>
    <property type="match status" value="1"/>
</dbReference>
<evidence type="ECO:0000256" key="8">
    <source>
        <dbReference type="ARBA" id="ARBA00023012"/>
    </source>
</evidence>
<dbReference type="CDD" id="cd00082">
    <property type="entry name" value="HisKA"/>
    <property type="match status" value="1"/>
</dbReference>
<reference evidence="12" key="1">
    <citation type="submission" date="2015-08" db="EMBL/GenBank/DDBJ databases">
        <title>Fjat-14210 dsm16467.</title>
        <authorList>
            <person name="Liu B."/>
            <person name="Wang J."/>
            <person name="Zhu Y."/>
            <person name="Liu G."/>
            <person name="Chen Q."/>
            <person name="Chen Z."/>
            <person name="Lan J."/>
            <person name="Che J."/>
            <person name="Ge C."/>
            <person name="Shi H."/>
            <person name="Pan Z."/>
            <person name="Liu X."/>
        </authorList>
    </citation>
    <scope>NUCLEOTIDE SEQUENCE [LARGE SCALE GENOMIC DNA]</scope>
    <source>
        <strain evidence="12">DSM 16467</strain>
    </source>
</reference>
<dbReference type="InterPro" id="IPR000014">
    <property type="entry name" value="PAS"/>
</dbReference>
<dbReference type="AlphaFoldDB" id="A0A0M0LIJ3"/>
<evidence type="ECO:0000256" key="2">
    <source>
        <dbReference type="ARBA" id="ARBA00012438"/>
    </source>
</evidence>
<keyword evidence="8" id="KW-0902">Two-component regulatory system</keyword>
<dbReference type="Gene3D" id="1.10.287.130">
    <property type="match status" value="1"/>
</dbReference>
<keyword evidence="6 11" id="KW-0418">Kinase</keyword>
<evidence type="ECO:0000259" key="9">
    <source>
        <dbReference type="PROSITE" id="PS50109"/>
    </source>
</evidence>
<organism evidence="11 12">
    <name type="scientific">Priestia koreensis</name>
    <dbReference type="NCBI Taxonomy" id="284581"/>
    <lineage>
        <taxon>Bacteria</taxon>
        <taxon>Bacillati</taxon>
        <taxon>Bacillota</taxon>
        <taxon>Bacilli</taxon>
        <taxon>Bacillales</taxon>
        <taxon>Bacillaceae</taxon>
        <taxon>Priestia</taxon>
    </lineage>
</organism>
<evidence type="ECO:0000259" key="10">
    <source>
        <dbReference type="PROSITE" id="PS50112"/>
    </source>
</evidence>
<dbReference type="SMART" id="SM00091">
    <property type="entry name" value="PAS"/>
    <property type="match status" value="2"/>
</dbReference>
<keyword evidence="4" id="KW-0808">Transferase</keyword>
<dbReference type="NCBIfam" id="TIGR00229">
    <property type="entry name" value="sensory_box"/>
    <property type="match status" value="1"/>
</dbReference>
<comment type="caution">
    <text evidence="11">The sequence shown here is derived from an EMBL/GenBank/DDBJ whole genome shotgun (WGS) entry which is preliminary data.</text>
</comment>
<name>A0A0M0LIJ3_9BACI</name>
<dbReference type="Proteomes" id="UP000037558">
    <property type="component" value="Unassembled WGS sequence"/>
</dbReference>
<dbReference type="EC" id="2.7.13.3" evidence="2"/>
<dbReference type="Pfam" id="PF13426">
    <property type="entry name" value="PAS_9"/>
    <property type="match status" value="1"/>
</dbReference>
<evidence type="ECO:0000256" key="6">
    <source>
        <dbReference type="ARBA" id="ARBA00022777"/>
    </source>
</evidence>
<feature type="domain" description="PAS" evidence="10">
    <location>
        <begin position="140"/>
        <end position="195"/>
    </location>
</feature>
<dbReference type="InterPro" id="IPR036097">
    <property type="entry name" value="HisK_dim/P_sf"/>
</dbReference>
<evidence type="ECO:0000313" key="12">
    <source>
        <dbReference type="Proteomes" id="UP000037558"/>
    </source>
</evidence>
<evidence type="ECO:0000256" key="1">
    <source>
        <dbReference type="ARBA" id="ARBA00000085"/>
    </source>
</evidence>
<dbReference type="InterPro" id="IPR003594">
    <property type="entry name" value="HATPase_dom"/>
</dbReference>
<dbReference type="PROSITE" id="PS50112">
    <property type="entry name" value="PAS"/>
    <property type="match status" value="1"/>
</dbReference>
<dbReference type="SMART" id="SM00387">
    <property type="entry name" value="HATPase_c"/>
    <property type="match status" value="1"/>
</dbReference>
<feature type="domain" description="Histidine kinase" evidence="9">
    <location>
        <begin position="262"/>
        <end position="466"/>
    </location>
</feature>
<keyword evidence="12" id="KW-1185">Reference proteome</keyword>
<dbReference type="InterPro" id="IPR013655">
    <property type="entry name" value="PAS_fold_3"/>
</dbReference>
<dbReference type="GO" id="GO:0000155">
    <property type="term" value="F:phosphorelay sensor kinase activity"/>
    <property type="evidence" value="ECO:0007669"/>
    <property type="project" value="InterPro"/>
</dbReference>
<evidence type="ECO:0000256" key="4">
    <source>
        <dbReference type="ARBA" id="ARBA00022679"/>
    </source>
</evidence>
<dbReference type="GO" id="GO:0005524">
    <property type="term" value="F:ATP binding"/>
    <property type="evidence" value="ECO:0007669"/>
    <property type="project" value="UniProtKB-KW"/>
</dbReference>
<sequence length="471" mass="54291">METMNLFEELCKISLTPILLMTKDGDIRFANDSFLRLFDLSLEMIQDQNFFTFSTVFRVQRSEVQALSEGEEHFLLLKKRDVHHKPIHMQLQKLQLSPNQEDEYIAIQIRDFSVTNEKKEEIIQKMKQYKQFVKQSQDAFIVVQNERIQYLNPAGYRLLGVAKKSQCMDRSFFDFIHPDDIEKTKKRMERILSGSKVHAQSEVRIMTRNGQILSIDSSAVKIQFKEGKAIQYIMRDVTNRRKYDEMVSTSEKLTVVSKLAAGVAHEIRNPMTAIKGFIQLLQASKEYNEEYNTIMLEELNRVESIIHEFLTLAKPKQVKDYEMKSLQTIMRHVVLLLNTHASYNNSQILSGFEADDITIYCDENAIKQVFINLIQNALESMERGTVTIRVEKKDDEAVVQIRDEGQGIPKESLAKLGEPFFSTKSSGTGLGLMISYRIIEQHNGKMTFASEVGKGTTVTIHLPLQRKIVLT</sequence>
<gene>
    <name evidence="11" type="ORF">AMD01_03440</name>
</gene>
<dbReference type="Pfam" id="PF00512">
    <property type="entry name" value="HisKA"/>
    <property type="match status" value="1"/>
</dbReference>
<dbReference type="EMBL" id="LILC01000002">
    <property type="protein sequence ID" value="KOO50801.1"/>
    <property type="molecule type" value="Genomic_DNA"/>
</dbReference>
<comment type="catalytic activity">
    <reaction evidence="1">
        <text>ATP + protein L-histidine = ADP + protein N-phospho-L-histidine.</text>
        <dbReference type="EC" id="2.7.13.3"/>
    </reaction>
</comment>
<dbReference type="SMART" id="SM00388">
    <property type="entry name" value="HisKA"/>
    <property type="match status" value="1"/>
</dbReference>
<dbReference type="InterPro" id="IPR035965">
    <property type="entry name" value="PAS-like_dom_sf"/>
</dbReference>
<evidence type="ECO:0000256" key="3">
    <source>
        <dbReference type="ARBA" id="ARBA00022553"/>
    </source>
</evidence>
<proteinExistence type="predicted"/>
<dbReference type="InterPro" id="IPR005467">
    <property type="entry name" value="His_kinase_dom"/>
</dbReference>
<dbReference type="InterPro" id="IPR036890">
    <property type="entry name" value="HATPase_C_sf"/>
</dbReference>
<dbReference type="PATRIC" id="fig|284581.3.peg.981"/>
<dbReference type="Gene3D" id="3.30.565.10">
    <property type="entry name" value="Histidine kinase-like ATPase, C-terminal domain"/>
    <property type="match status" value="1"/>
</dbReference>
<protein>
    <recommendedName>
        <fullName evidence="2">histidine kinase</fullName>
        <ecNumber evidence="2">2.7.13.3</ecNumber>
    </recommendedName>
</protein>
<evidence type="ECO:0000256" key="5">
    <source>
        <dbReference type="ARBA" id="ARBA00022741"/>
    </source>
</evidence>
<dbReference type="Pfam" id="PF02518">
    <property type="entry name" value="HATPase_c"/>
    <property type="match status" value="1"/>
</dbReference>
<dbReference type="SUPFAM" id="SSF55785">
    <property type="entry name" value="PYP-like sensor domain (PAS domain)"/>
    <property type="match status" value="2"/>
</dbReference>
<dbReference type="SUPFAM" id="SSF55874">
    <property type="entry name" value="ATPase domain of HSP90 chaperone/DNA topoisomerase II/histidine kinase"/>
    <property type="match status" value="1"/>
</dbReference>
<dbReference type="CDD" id="cd00130">
    <property type="entry name" value="PAS"/>
    <property type="match status" value="1"/>
</dbReference>
<accession>A0A0M0LIJ3</accession>